<keyword evidence="2" id="KW-1185">Reference proteome</keyword>
<dbReference type="RefSeq" id="WP_149734144.1">
    <property type="nucleotide sequence ID" value="NZ_FQZD01000009.1"/>
</dbReference>
<dbReference type="EMBL" id="FQZD01000009">
    <property type="protein sequence ID" value="SHI91385.1"/>
    <property type="molecule type" value="Genomic_DNA"/>
</dbReference>
<dbReference type="Proteomes" id="UP000322917">
    <property type="component" value="Unassembled WGS sequence"/>
</dbReference>
<protein>
    <submittedName>
        <fullName evidence="1">Uncharacterized protein</fullName>
    </submittedName>
</protein>
<evidence type="ECO:0000313" key="1">
    <source>
        <dbReference type="EMBL" id="SHI91385.1"/>
    </source>
</evidence>
<sequence length="72" mass="8495">MDKLIRQNADDVHRYERQPILNRLGQVVAYELLFRSGQRSVYDAPDGDEATVPNIYLQSLQWTEELFNQTLR</sequence>
<evidence type="ECO:0000313" key="2">
    <source>
        <dbReference type="Proteomes" id="UP000322917"/>
    </source>
</evidence>
<dbReference type="AlphaFoldDB" id="A0A1M6F147"/>
<dbReference type="OrthoDB" id="9804751at2"/>
<gene>
    <name evidence="1" type="ORF">SAMN02745170_01327</name>
</gene>
<name>A0A1M6F147_9FIRM</name>
<accession>A0A1M6F147</accession>
<proteinExistence type="predicted"/>
<organism evidence="1 2">
    <name type="scientific">Propionispora hippei DSM 15287</name>
    <dbReference type="NCBI Taxonomy" id="1123003"/>
    <lineage>
        <taxon>Bacteria</taxon>
        <taxon>Bacillati</taxon>
        <taxon>Bacillota</taxon>
        <taxon>Negativicutes</taxon>
        <taxon>Selenomonadales</taxon>
        <taxon>Sporomusaceae</taxon>
        <taxon>Propionispora</taxon>
    </lineage>
</organism>
<reference evidence="1 2" key="1">
    <citation type="submission" date="2016-11" db="EMBL/GenBank/DDBJ databases">
        <authorList>
            <person name="Varghese N."/>
            <person name="Submissions S."/>
        </authorList>
    </citation>
    <scope>NUCLEOTIDE SEQUENCE [LARGE SCALE GENOMIC DNA]</scope>
    <source>
        <strain evidence="1 2">DSM 15287</strain>
    </source>
</reference>